<reference evidence="1 2" key="1">
    <citation type="journal article" date="2015" name="Genome Announc.">
        <title>Draft Genome Sequence of the Terrestrial Cyanobacterium Scytonema millei VB511283, Isolated from Eastern India.</title>
        <authorList>
            <person name="Sen D."/>
            <person name="Chandrababunaidu M.M."/>
            <person name="Singh D."/>
            <person name="Sanghi N."/>
            <person name="Ghorai A."/>
            <person name="Mishra G.P."/>
            <person name="Madduluri M."/>
            <person name="Adhikary S.P."/>
            <person name="Tripathy S."/>
        </authorList>
    </citation>
    <scope>NUCLEOTIDE SEQUENCE [LARGE SCALE GENOMIC DNA]</scope>
    <source>
        <strain evidence="1 2">VB511283</strain>
    </source>
</reference>
<accession>A0A9X5E8J2</accession>
<gene>
    <name evidence="1" type="ORF">QH73_0020020</name>
</gene>
<proteinExistence type="predicted"/>
<sequence length="83" mass="9702">MFRNPHTLSILRELIGVIQEQKRYITDTLSLEKFEYLFRPNEGTECKGAFTPSPKNMTAYAFSRYLNKLAERHKNICDAFGKL</sequence>
<name>A0A9X5E8J2_9CYAN</name>
<keyword evidence="2" id="KW-1185">Reference proteome</keyword>
<dbReference type="EMBL" id="JTJC03000006">
    <property type="protein sequence ID" value="NHC36893.1"/>
    <property type="molecule type" value="Genomic_DNA"/>
</dbReference>
<dbReference type="RefSeq" id="WP_132867410.1">
    <property type="nucleotide sequence ID" value="NZ_JTJC03000006.1"/>
</dbReference>
<evidence type="ECO:0000313" key="1">
    <source>
        <dbReference type="EMBL" id="NHC36893.1"/>
    </source>
</evidence>
<evidence type="ECO:0000313" key="2">
    <source>
        <dbReference type="Proteomes" id="UP000031532"/>
    </source>
</evidence>
<comment type="caution">
    <text evidence="1">The sequence shown here is derived from an EMBL/GenBank/DDBJ whole genome shotgun (WGS) entry which is preliminary data.</text>
</comment>
<dbReference type="Proteomes" id="UP000031532">
    <property type="component" value="Unassembled WGS sequence"/>
</dbReference>
<organism evidence="1 2">
    <name type="scientific">Scytonema millei VB511283</name>
    <dbReference type="NCBI Taxonomy" id="1245923"/>
    <lineage>
        <taxon>Bacteria</taxon>
        <taxon>Bacillati</taxon>
        <taxon>Cyanobacteriota</taxon>
        <taxon>Cyanophyceae</taxon>
        <taxon>Nostocales</taxon>
        <taxon>Scytonemataceae</taxon>
        <taxon>Scytonema</taxon>
    </lineage>
</organism>
<protein>
    <submittedName>
        <fullName evidence="1">Uncharacterized protein</fullName>
    </submittedName>
</protein>
<dbReference type="AlphaFoldDB" id="A0A9X5E8J2"/>
<dbReference type="OrthoDB" id="568347at2"/>